<feature type="region of interest" description="Disordered" evidence="2">
    <location>
        <begin position="347"/>
        <end position="368"/>
    </location>
</feature>
<feature type="compositionally biased region" description="Basic and acidic residues" evidence="2">
    <location>
        <begin position="397"/>
        <end position="407"/>
    </location>
</feature>
<dbReference type="CDD" id="cd01647">
    <property type="entry name" value="RT_LTR"/>
    <property type="match status" value="1"/>
</dbReference>
<keyword evidence="1" id="KW-0511">Multifunctional enzyme</keyword>
<dbReference type="SUPFAM" id="SSF56672">
    <property type="entry name" value="DNA/RNA polymerases"/>
    <property type="match status" value="1"/>
</dbReference>
<dbReference type="EMBL" id="NBNE01001118">
    <property type="protein sequence ID" value="OWZ15460.1"/>
    <property type="molecule type" value="Genomic_DNA"/>
</dbReference>
<dbReference type="AlphaFoldDB" id="A0A225WF18"/>
<proteinExistence type="predicted"/>
<dbReference type="Proteomes" id="UP000198211">
    <property type="component" value="Unassembled WGS sequence"/>
</dbReference>
<evidence type="ECO:0000259" key="4">
    <source>
        <dbReference type="Pfam" id="PF17919"/>
    </source>
</evidence>
<evidence type="ECO:0000256" key="1">
    <source>
        <dbReference type="ARBA" id="ARBA00023268"/>
    </source>
</evidence>
<dbReference type="GO" id="GO:0003824">
    <property type="term" value="F:catalytic activity"/>
    <property type="evidence" value="ECO:0007669"/>
    <property type="project" value="UniProtKB-KW"/>
</dbReference>
<dbReference type="InterPro" id="IPR050951">
    <property type="entry name" value="Retrovirus_Pol_polyprotein"/>
</dbReference>
<evidence type="ECO:0000313" key="6">
    <source>
        <dbReference type="Proteomes" id="UP000198211"/>
    </source>
</evidence>
<evidence type="ECO:0000259" key="3">
    <source>
        <dbReference type="Pfam" id="PF00078"/>
    </source>
</evidence>
<dbReference type="InterPro" id="IPR041577">
    <property type="entry name" value="RT_RNaseH_2"/>
</dbReference>
<dbReference type="Pfam" id="PF00078">
    <property type="entry name" value="RVT_1"/>
    <property type="match status" value="1"/>
</dbReference>
<gene>
    <name evidence="5" type="ORF">PHMEG_00010892</name>
</gene>
<dbReference type="Gene3D" id="3.30.70.270">
    <property type="match status" value="2"/>
</dbReference>
<reference evidence="6" key="1">
    <citation type="submission" date="2017-03" db="EMBL/GenBank/DDBJ databases">
        <title>Phytopthora megakarya and P. palmivora, two closely related causual agents of cacao black pod achieved similar genome size and gene model numbers by different mechanisms.</title>
        <authorList>
            <person name="Ali S."/>
            <person name="Shao J."/>
            <person name="Larry D.J."/>
            <person name="Kronmiller B."/>
            <person name="Shen D."/>
            <person name="Strem M.D."/>
            <person name="Melnick R.L."/>
            <person name="Guiltinan M.J."/>
            <person name="Tyler B.M."/>
            <person name="Meinhardt L.W."/>
            <person name="Bailey B.A."/>
        </authorList>
    </citation>
    <scope>NUCLEOTIDE SEQUENCE [LARGE SCALE GENOMIC DNA]</scope>
    <source>
        <strain evidence="6">zdho120</strain>
    </source>
</reference>
<dbReference type="OrthoDB" id="775972at2759"/>
<dbReference type="Pfam" id="PF17919">
    <property type="entry name" value="RT_RNaseH_2"/>
    <property type="match status" value="1"/>
</dbReference>
<dbReference type="InterPro" id="IPR043502">
    <property type="entry name" value="DNA/RNA_pol_sf"/>
</dbReference>
<accession>A0A225WF18</accession>
<name>A0A225WF18_9STRA</name>
<dbReference type="FunFam" id="3.30.70.270:FF:000020">
    <property type="entry name" value="Transposon Tf2-6 polyprotein-like Protein"/>
    <property type="match status" value="1"/>
</dbReference>
<evidence type="ECO:0000256" key="2">
    <source>
        <dbReference type="SAM" id="MobiDB-lite"/>
    </source>
</evidence>
<dbReference type="InterPro" id="IPR043128">
    <property type="entry name" value="Rev_trsase/Diguanyl_cyclase"/>
</dbReference>
<evidence type="ECO:0000313" key="5">
    <source>
        <dbReference type="EMBL" id="OWZ15460.1"/>
    </source>
</evidence>
<dbReference type="PANTHER" id="PTHR37984">
    <property type="entry name" value="PROTEIN CBG26694"/>
    <property type="match status" value="1"/>
</dbReference>
<sequence length="416" mass="47088">MNFPNLLELRDGCPPLMKMGLEHAIHTGTEVAIKVRPRQHVRDEHATIDKEVQVMLRDVVIEEGSGDWEFPVVLVRKKDGSVWFCIDYRLVNAITKRDVYPLTQIDDTLVNLHGAKRLTSRDLHSVYWKDSVASQDRDKTAFVTRQGLLRFSRMPFGLAHAPGTFQRMVDTVLRGITWQSCVVYLDDVIVLVAWVGTSWNWRRRGMPMPSLVSSVASFPVPVDASEVKRFVHMAEYYRRFVPEFVTKAAPLTKLLPKGWSELQQAAFEYLKSVLTERPLLTYPVFTRSFRLITDASKVGLWARIKDTESNPWPTRPRSIRLLVWNSGVGRETSQALPVWIDIHTGDRSRGPPVADDFQEPDGKGPPEYDFEIEYRPGKGNVVADALARAPVNVVVGDGRRGERREKPGQAGSDGDG</sequence>
<comment type="caution">
    <text evidence="5">The sequence shown here is derived from an EMBL/GenBank/DDBJ whole genome shotgun (WGS) entry which is preliminary data.</text>
</comment>
<feature type="domain" description="Reverse transcriptase" evidence="3">
    <location>
        <begin position="75"/>
        <end position="192"/>
    </location>
</feature>
<dbReference type="PANTHER" id="PTHR37984:SF5">
    <property type="entry name" value="PROTEIN NYNRIN-LIKE"/>
    <property type="match status" value="1"/>
</dbReference>
<feature type="region of interest" description="Disordered" evidence="2">
    <location>
        <begin position="394"/>
        <end position="416"/>
    </location>
</feature>
<feature type="domain" description="Reverse transcriptase/retrotransposon-derived protein RNase H-like" evidence="4">
    <location>
        <begin position="259"/>
        <end position="308"/>
    </location>
</feature>
<protein>
    <submittedName>
        <fullName evidence="5">Retroelement</fullName>
    </submittedName>
</protein>
<keyword evidence="6" id="KW-1185">Reference proteome</keyword>
<dbReference type="Gene3D" id="3.10.10.10">
    <property type="entry name" value="HIV Type 1 Reverse Transcriptase, subunit A, domain 1"/>
    <property type="match status" value="1"/>
</dbReference>
<dbReference type="InterPro" id="IPR000477">
    <property type="entry name" value="RT_dom"/>
</dbReference>
<organism evidence="5 6">
    <name type="scientific">Phytophthora megakarya</name>
    <dbReference type="NCBI Taxonomy" id="4795"/>
    <lineage>
        <taxon>Eukaryota</taxon>
        <taxon>Sar</taxon>
        <taxon>Stramenopiles</taxon>
        <taxon>Oomycota</taxon>
        <taxon>Peronosporomycetes</taxon>
        <taxon>Peronosporales</taxon>
        <taxon>Peronosporaceae</taxon>
        <taxon>Phytophthora</taxon>
    </lineage>
</organism>